<proteinExistence type="predicted"/>
<dbReference type="Proteomes" id="UP000018936">
    <property type="component" value="Unassembled WGS sequence"/>
</dbReference>
<keyword evidence="2" id="KW-1185">Reference proteome</keyword>
<feature type="non-terminal residue" evidence="1">
    <location>
        <position position="1"/>
    </location>
</feature>
<protein>
    <submittedName>
        <fullName evidence="1">Uncharacterized protein</fullName>
    </submittedName>
</protein>
<evidence type="ECO:0000313" key="1">
    <source>
        <dbReference type="EMBL" id="ETE66195.1"/>
    </source>
</evidence>
<organism evidence="1 2">
    <name type="scientific">Ophiophagus hannah</name>
    <name type="common">King cobra</name>
    <name type="synonym">Naja hannah</name>
    <dbReference type="NCBI Taxonomy" id="8665"/>
    <lineage>
        <taxon>Eukaryota</taxon>
        <taxon>Metazoa</taxon>
        <taxon>Chordata</taxon>
        <taxon>Craniata</taxon>
        <taxon>Vertebrata</taxon>
        <taxon>Euteleostomi</taxon>
        <taxon>Lepidosauria</taxon>
        <taxon>Squamata</taxon>
        <taxon>Bifurcata</taxon>
        <taxon>Unidentata</taxon>
        <taxon>Episquamata</taxon>
        <taxon>Toxicofera</taxon>
        <taxon>Serpentes</taxon>
        <taxon>Colubroidea</taxon>
        <taxon>Elapidae</taxon>
        <taxon>Elapinae</taxon>
        <taxon>Ophiophagus</taxon>
    </lineage>
</organism>
<gene>
    <name evidence="1" type="ORF">L345_08030</name>
</gene>
<comment type="caution">
    <text evidence="1">The sequence shown here is derived from an EMBL/GenBank/DDBJ whole genome shotgun (WGS) entry which is preliminary data.</text>
</comment>
<dbReference type="AlphaFoldDB" id="V8NVT9"/>
<dbReference type="EMBL" id="AZIM01001634">
    <property type="protein sequence ID" value="ETE66195.1"/>
    <property type="molecule type" value="Genomic_DNA"/>
</dbReference>
<name>V8NVT9_OPHHA</name>
<evidence type="ECO:0000313" key="2">
    <source>
        <dbReference type="Proteomes" id="UP000018936"/>
    </source>
</evidence>
<accession>V8NVT9</accession>
<reference evidence="1 2" key="1">
    <citation type="journal article" date="2013" name="Proc. Natl. Acad. Sci. U.S.A.">
        <title>The king cobra genome reveals dynamic gene evolution and adaptation in the snake venom system.</title>
        <authorList>
            <person name="Vonk F.J."/>
            <person name="Casewell N.R."/>
            <person name="Henkel C.V."/>
            <person name="Heimberg A.M."/>
            <person name="Jansen H.J."/>
            <person name="McCleary R.J."/>
            <person name="Kerkkamp H.M."/>
            <person name="Vos R.A."/>
            <person name="Guerreiro I."/>
            <person name="Calvete J.J."/>
            <person name="Wuster W."/>
            <person name="Woods A.E."/>
            <person name="Logan J.M."/>
            <person name="Harrison R.A."/>
            <person name="Castoe T.A."/>
            <person name="de Koning A.P."/>
            <person name="Pollock D.D."/>
            <person name="Yandell M."/>
            <person name="Calderon D."/>
            <person name="Renjifo C."/>
            <person name="Currier R.B."/>
            <person name="Salgado D."/>
            <person name="Pla D."/>
            <person name="Sanz L."/>
            <person name="Hyder A.S."/>
            <person name="Ribeiro J.M."/>
            <person name="Arntzen J.W."/>
            <person name="van den Thillart G.E."/>
            <person name="Boetzer M."/>
            <person name="Pirovano W."/>
            <person name="Dirks R.P."/>
            <person name="Spaink H.P."/>
            <person name="Duboule D."/>
            <person name="McGlinn E."/>
            <person name="Kini R.M."/>
            <person name="Richardson M.K."/>
        </authorList>
    </citation>
    <scope>NUCLEOTIDE SEQUENCE</scope>
    <source>
        <tissue evidence="1">Blood</tissue>
    </source>
</reference>
<sequence>MSFAGVTGSHRSLEFVKHLRMAGLLSLVYKLGVLLASEIPFTTVICVSSTMARLLQQGLHENAIKDDSEAPIDLQL</sequence>